<dbReference type="InterPro" id="IPR023352">
    <property type="entry name" value="MAPEG-like_dom_sf"/>
</dbReference>
<dbReference type="KEGG" id="bbel:109467667"/>
<dbReference type="OrthoDB" id="7172705at2759"/>
<keyword evidence="3" id="KW-0472">Membrane</keyword>
<evidence type="ECO:0000313" key="5">
    <source>
        <dbReference type="RefSeq" id="XP_019621269.1"/>
    </source>
</evidence>
<dbReference type="InterPro" id="IPR040162">
    <property type="entry name" value="MGST1-like"/>
</dbReference>
<evidence type="ECO:0000313" key="4">
    <source>
        <dbReference type="Proteomes" id="UP000515135"/>
    </source>
</evidence>
<gene>
    <name evidence="5" type="primary">LOC109467667</name>
</gene>
<comment type="similarity">
    <text evidence="2">Belongs to the MAPEG family.</text>
</comment>
<dbReference type="Gene3D" id="1.20.120.550">
    <property type="entry name" value="Membrane associated eicosanoid/glutathione metabolism-like domain"/>
    <property type="match status" value="1"/>
</dbReference>
<keyword evidence="3" id="KW-0812">Transmembrane</keyword>
<feature type="transmembrane region" description="Helical" evidence="3">
    <location>
        <begin position="65"/>
        <end position="83"/>
    </location>
</feature>
<dbReference type="PANTHER" id="PTHR10689">
    <property type="entry name" value="MICROSOMAL GLUTATHIONE S-TRANSFERASE 1"/>
    <property type="match status" value="1"/>
</dbReference>
<proteinExistence type="inferred from homology"/>
<sequence length="137" mass="15123">MAGGAVTTVLSYDNALLATLAVYGSLLVLKFLFVSAVTNWPAYPHTFPFLLIGLFYVLTSPEPEMASLLIRVFAAASLVDMLSSMLRLPEFVQKLAYFVGTAILAAMAVQVVMVTLGSFKELKYFYQLRDLVMKQLK</sequence>
<dbReference type="AlphaFoldDB" id="A0A6P4YH72"/>
<evidence type="ECO:0000256" key="1">
    <source>
        <dbReference type="ARBA" id="ARBA00004141"/>
    </source>
</evidence>
<dbReference type="GO" id="GO:0016020">
    <property type="term" value="C:membrane"/>
    <property type="evidence" value="ECO:0007669"/>
    <property type="project" value="UniProtKB-SubCell"/>
</dbReference>
<name>A0A6P4YH72_BRABE</name>
<keyword evidence="4" id="KW-1185">Reference proteome</keyword>
<keyword evidence="3" id="KW-1133">Transmembrane helix</keyword>
<protein>
    <submittedName>
        <fullName evidence="5">Uncharacterized protein LOC109467667</fullName>
    </submittedName>
</protein>
<feature type="transmembrane region" description="Helical" evidence="3">
    <location>
        <begin position="95"/>
        <end position="119"/>
    </location>
</feature>
<dbReference type="RefSeq" id="XP_019621269.1">
    <property type="nucleotide sequence ID" value="XM_019765710.1"/>
</dbReference>
<evidence type="ECO:0000256" key="2">
    <source>
        <dbReference type="ARBA" id="ARBA00010459"/>
    </source>
</evidence>
<dbReference type="GeneID" id="109467667"/>
<feature type="transmembrane region" description="Helical" evidence="3">
    <location>
        <begin position="15"/>
        <end position="33"/>
    </location>
</feature>
<organism evidence="4 5">
    <name type="scientific">Branchiostoma belcheri</name>
    <name type="common">Amphioxus</name>
    <dbReference type="NCBI Taxonomy" id="7741"/>
    <lineage>
        <taxon>Eukaryota</taxon>
        <taxon>Metazoa</taxon>
        <taxon>Chordata</taxon>
        <taxon>Cephalochordata</taxon>
        <taxon>Leptocardii</taxon>
        <taxon>Amphioxiformes</taxon>
        <taxon>Branchiostomatidae</taxon>
        <taxon>Branchiostoma</taxon>
    </lineage>
</organism>
<comment type="subcellular location">
    <subcellularLocation>
        <location evidence="1">Membrane</location>
        <topology evidence="1">Multi-pass membrane protein</topology>
    </subcellularLocation>
</comment>
<evidence type="ECO:0000256" key="3">
    <source>
        <dbReference type="SAM" id="Phobius"/>
    </source>
</evidence>
<dbReference type="Proteomes" id="UP000515135">
    <property type="component" value="Unplaced"/>
</dbReference>
<feature type="transmembrane region" description="Helical" evidence="3">
    <location>
        <begin position="40"/>
        <end position="59"/>
    </location>
</feature>
<dbReference type="PANTHER" id="PTHR10689:SF9">
    <property type="entry name" value="PROSTAGLANDIN E SYNTHASE"/>
    <property type="match status" value="1"/>
</dbReference>
<reference evidence="5" key="1">
    <citation type="submission" date="2025-08" db="UniProtKB">
        <authorList>
            <consortium name="RefSeq"/>
        </authorList>
    </citation>
    <scope>IDENTIFICATION</scope>
    <source>
        <tissue evidence="5">Gonad</tissue>
    </source>
</reference>
<accession>A0A6P4YH72</accession>